<feature type="region of interest" description="Disordered" evidence="1">
    <location>
        <begin position="129"/>
        <end position="152"/>
    </location>
</feature>
<evidence type="ECO:0000313" key="2">
    <source>
        <dbReference type="EMBL" id="KAG1777743.1"/>
    </source>
</evidence>
<reference evidence="2" key="1">
    <citation type="journal article" date="2020" name="New Phytol.">
        <title>Comparative genomics reveals dynamic genome evolution in host specialist ectomycorrhizal fungi.</title>
        <authorList>
            <person name="Lofgren L.A."/>
            <person name="Nguyen N.H."/>
            <person name="Vilgalys R."/>
            <person name="Ruytinx J."/>
            <person name="Liao H.L."/>
            <person name="Branco S."/>
            <person name="Kuo A."/>
            <person name="LaButti K."/>
            <person name="Lipzen A."/>
            <person name="Andreopoulos W."/>
            <person name="Pangilinan J."/>
            <person name="Riley R."/>
            <person name="Hundley H."/>
            <person name="Na H."/>
            <person name="Barry K."/>
            <person name="Grigoriev I.V."/>
            <person name="Stajich J.E."/>
            <person name="Kennedy P.G."/>
        </authorList>
    </citation>
    <scope>NUCLEOTIDE SEQUENCE</scope>
    <source>
        <strain evidence="2">DOB743</strain>
    </source>
</reference>
<feature type="compositionally biased region" description="Polar residues" evidence="1">
    <location>
        <begin position="610"/>
        <end position="634"/>
    </location>
</feature>
<accession>A0A9P6ZVX5</accession>
<feature type="compositionally biased region" description="Polar residues" evidence="1">
    <location>
        <begin position="643"/>
        <end position="661"/>
    </location>
</feature>
<feature type="region of interest" description="Disordered" evidence="1">
    <location>
        <begin position="541"/>
        <end position="567"/>
    </location>
</feature>
<feature type="compositionally biased region" description="Basic and acidic residues" evidence="1">
    <location>
        <begin position="688"/>
        <end position="701"/>
    </location>
</feature>
<name>A0A9P6ZVX5_9AGAM</name>
<evidence type="ECO:0000256" key="1">
    <source>
        <dbReference type="SAM" id="MobiDB-lite"/>
    </source>
</evidence>
<keyword evidence="3" id="KW-1185">Reference proteome</keyword>
<dbReference type="AlphaFoldDB" id="A0A9P6ZVX5"/>
<feature type="compositionally biased region" description="Polar residues" evidence="1">
    <location>
        <begin position="557"/>
        <end position="567"/>
    </location>
</feature>
<evidence type="ECO:0000313" key="3">
    <source>
        <dbReference type="Proteomes" id="UP000714275"/>
    </source>
</evidence>
<sequence length="701" mass="76174">MPGHRSLMFQYDGSEADSASNIGSLSHARMLHESLSFSPMIYKGVGGAEITPGPLKRRKTLGLNTRFDRMLAQVHVTHSYSSDPKTRRKRARSSGSSSVSSYDLPKTPVDAYSHEGRLGSDFSVLKMNQKASNPAKSPPVKREAKPYRKGSQVQAPTKALPVWLVNTFSALESEHPLRDLLPPSSAYEDMIEARTRNEPRPCSQEDRTNRMFAFSPFDVDIQENNDATSCLPSANPAFCDIGLLPCGPTTVNTDLQTFHLGEDTLGFCPFSTPGSLAALQHAVNLNATPNLARPQKTSAHVKSLLLSHDASVNHANFTSSPVFRPTITESETYLSSFRRGSSVLNELTANLFSTPGPAFTVSRPVYFDSPTEDPSLSDPLEPESYELDLDTLDFRWQPFLRKTLPDPGLANKQTYAMHASATIPPVFEDSDVLLPQSFCGVADDQVEMAEAPDARAESDLNDGPFRDSPVSGHIIRQFSSPHSNGQSDAVVFAPPSRTFITAPPVFAGPDVLLSLSPHAFRGSVADDQPIMAEAPNSRVEYDLHDGPFRDSPISGHESPSPQMNGQNGAVVFAPASGIFISPLRGATSSPAVPGIADVQDSQGPTLAAENTTCTTKSHEQPFTPTRPTQASQPATPKKDRQSQTRSTPIPPRQEQQSTVSWMLSRRSLAGRGSVDRDEIEGLLSQRSDTSHDTIESWADDH</sequence>
<protein>
    <submittedName>
        <fullName evidence="2">Uncharacterized protein</fullName>
    </submittedName>
</protein>
<organism evidence="2 3">
    <name type="scientific">Suillus placidus</name>
    <dbReference type="NCBI Taxonomy" id="48579"/>
    <lineage>
        <taxon>Eukaryota</taxon>
        <taxon>Fungi</taxon>
        <taxon>Dikarya</taxon>
        <taxon>Basidiomycota</taxon>
        <taxon>Agaricomycotina</taxon>
        <taxon>Agaricomycetes</taxon>
        <taxon>Agaricomycetidae</taxon>
        <taxon>Boletales</taxon>
        <taxon>Suillineae</taxon>
        <taxon>Suillaceae</taxon>
        <taxon>Suillus</taxon>
    </lineage>
</organism>
<dbReference type="OrthoDB" id="3033167at2759"/>
<dbReference type="Proteomes" id="UP000714275">
    <property type="component" value="Unassembled WGS sequence"/>
</dbReference>
<feature type="region of interest" description="Disordered" evidence="1">
    <location>
        <begin position="610"/>
        <end position="701"/>
    </location>
</feature>
<comment type="caution">
    <text evidence="2">The sequence shown here is derived from an EMBL/GenBank/DDBJ whole genome shotgun (WGS) entry which is preliminary data.</text>
</comment>
<proteinExistence type="predicted"/>
<gene>
    <name evidence="2" type="ORF">EV702DRAFT_1196953</name>
</gene>
<feature type="region of interest" description="Disordered" evidence="1">
    <location>
        <begin position="76"/>
        <end position="115"/>
    </location>
</feature>
<dbReference type="EMBL" id="JABBWD010000019">
    <property type="protein sequence ID" value="KAG1777743.1"/>
    <property type="molecule type" value="Genomic_DNA"/>
</dbReference>